<reference evidence="13 14" key="1">
    <citation type="submission" date="2018-12" db="EMBL/GenBank/DDBJ databases">
        <authorList>
            <consortium name="Pathogen Informatics"/>
        </authorList>
    </citation>
    <scope>NUCLEOTIDE SEQUENCE [LARGE SCALE GENOMIC DNA]</scope>
    <source>
        <strain evidence="13 14">NCTC13652</strain>
    </source>
</reference>
<protein>
    <recommendedName>
        <fullName evidence="10">D-lactate dehydrogenase (cytochrome)</fullName>
        <ecNumber evidence="10">1.1.2.4</ecNumber>
    </recommendedName>
</protein>
<dbReference type="Gene3D" id="3.30.465.10">
    <property type="match status" value="1"/>
</dbReference>
<evidence type="ECO:0000256" key="4">
    <source>
        <dbReference type="ARBA" id="ARBA00022723"/>
    </source>
</evidence>
<dbReference type="Gene3D" id="1.10.1060.10">
    <property type="entry name" value="Alpha-helical ferredoxin"/>
    <property type="match status" value="1"/>
</dbReference>
<dbReference type="Pfam" id="PF13183">
    <property type="entry name" value="Fer4_8"/>
    <property type="match status" value="1"/>
</dbReference>
<keyword evidence="7" id="KW-0560">Oxidoreductase</keyword>
<comment type="similarity">
    <text evidence="2">Belongs to the FAD-binding oxidoreductase/transferase type 4 family.</text>
</comment>
<dbReference type="Gene3D" id="3.30.70.2740">
    <property type="match status" value="1"/>
</dbReference>
<dbReference type="PROSITE" id="PS51379">
    <property type="entry name" value="4FE4S_FER_2"/>
    <property type="match status" value="1"/>
</dbReference>
<dbReference type="SUPFAM" id="SSF56176">
    <property type="entry name" value="FAD-binding/transporter-associated domain-like"/>
    <property type="match status" value="1"/>
</dbReference>
<evidence type="ECO:0000256" key="5">
    <source>
        <dbReference type="ARBA" id="ARBA00022827"/>
    </source>
</evidence>
<dbReference type="Pfam" id="PF02913">
    <property type="entry name" value="FAD-oxidase_C"/>
    <property type="match status" value="1"/>
</dbReference>
<evidence type="ECO:0000256" key="7">
    <source>
        <dbReference type="ARBA" id="ARBA00023002"/>
    </source>
</evidence>
<dbReference type="PANTHER" id="PTHR11748">
    <property type="entry name" value="D-LACTATE DEHYDROGENASE"/>
    <property type="match status" value="1"/>
</dbReference>
<evidence type="ECO:0000259" key="11">
    <source>
        <dbReference type="PROSITE" id="PS51379"/>
    </source>
</evidence>
<dbReference type="InterPro" id="IPR016167">
    <property type="entry name" value="FAD-bd_PCMH_sub1"/>
</dbReference>
<dbReference type="PANTHER" id="PTHR11748:SF111">
    <property type="entry name" value="D-LACTATE DEHYDROGENASE, MITOCHONDRIAL-RELATED"/>
    <property type="match status" value="1"/>
</dbReference>
<feature type="domain" description="4Fe-4S ferredoxin-type" evidence="11">
    <location>
        <begin position="535"/>
        <end position="566"/>
    </location>
</feature>
<dbReference type="GO" id="GO:0051536">
    <property type="term" value="F:iron-sulfur cluster binding"/>
    <property type="evidence" value="ECO:0007669"/>
    <property type="project" value="UniProtKB-KW"/>
</dbReference>
<name>A0A448NX74_9ACTN</name>
<dbReference type="InterPro" id="IPR006094">
    <property type="entry name" value="Oxid_FAD_bind_N"/>
</dbReference>
<keyword evidence="6" id="KW-0809">Transit peptide</keyword>
<evidence type="ECO:0000256" key="3">
    <source>
        <dbReference type="ARBA" id="ARBA00022630"/>
    </source>
</evidence>
<dbReference type="SUPFAM" id="SSF46548">
    <property type="entry name" value="alpha-helical ferredoxin"/>
    <property type="match status" value="1"/>
</dbReference>
<evidence type="ECO:0000313" key="13">
    <source>
        <dbReference type="EMBL" id="VEI02498.1"/>
    </source>
</evidence>
<dbReference type="Proteomes" id="UP000277858">
    <property type="component" value="Chromosome"/>
</dbReference>
<keyword evidence="8" id="KW-0408">Iron</keyword>
<dbReference type="InterPro" id="IPR036318">
    <property type="entry name" value="FAD-bd_PCMH-like_sf"/>
</dbReference>
<keyword evidence="4" id="KW-0479">Metal-binding</keyword>
<dbReference type="PROSITE" id="PS00198">
    <property type="entry name" value="4FE4S_FER_1"/>
    <property type="match status" value="1"/>
</dbReference>
<dbReference type="EMBL" id="LR134473">
    <property type="protein sequence ID" value="VEI02498.1"/>
    <property type="molecule type" value="Genomic_DNA"/>
</dbReference>
<keyword evidence="14" id="KW-1185">Reference proteome</keyword>
<evidence type="ECO:0000313" key="14">
    <source>
        <dbReference type="Proteomes" id="UP000277858"/>
    </source>
</evidence>
<dbReference type="Pfam" id="PF01565">
    <property type="entry name" value="FAD_binding_4"/>
    <property type="match status" value="1"/>
</dbReference>
<dbReference type="GO" id="GO:0046872">
    <property type="term" value="F:metal ion binding"/>
    <property type="evidence" value="ECO:0007669"/>
    <property type="project" value="UniProtKB-KW"/>
</dbReference>
<keyword evidence="5" id="KW-0274">FAD</keyword>
<dbReference type="RefSeq" id="WP_028703094.1">
    <property type="nucleotide sequence ID" value="NZ_JAKDOF010000024.1"/>
</dbReference>
<organism evidence="13 14">
    <name type="scientific">Acidipropionibacterium jensenii</name>
    <dbReference type="NCBI Taxonomy" id="1749"/>
    <lineage>
        <taxon>Bacteria</taxon>
        <taxon>Bacillati</taxon>
        <taxon>Actinomycetota</taxon>
        <taxon>Actinomycetes</taxon>
        <taxon>Propionibacteriales</taxon>
        <taxon>Propionibacteriaceae</taxon>
        <taxon>Acidipropionibacterium</taxon>
    </lineage>
</organism>
<evidence type="ECO:0000256" key="9">
    <source>
        <dbReference type="ARBA" id="ARBA00023014"/>
    </source>
</evidence>
<evidence type="ECO:0000259" key="12">
    <source>
        <dbReference type="PROSITE" id="PS51387"/>
    </source>
</evidence>
<dbReference type="AlphaFoldDB" id="A0A448NX74"/>
<proteinExistence type="inferred from homology"/>
<dbReference type="Gene3D" id="1.10.45.10">
    <property type="entry name" value="Vanillyl-alcohol Oxidase, Chain A, domain 4"/>
    <property type="match status" value="1"/>
</dbReference>
<dbReference type="STRING" id="1122997.GCA_000425285_01508"/>
<dbReference type="InterPro" id="IPR016171">
    <property type="entry name" value="Vanillyl_alc_oxidase_C-sub2"/>
</dbReference>
<dbReference type="GO" id="GO:0004458">
    <property type="term" value="F:D-lactate dehydrogenase (cytochrome) activity"/>
    <property type="evidence" value="ECO:0007669"/>
    <property type="project" value="UniProtKB-EC"/>
</dbReference>
<dbReference type="InterPro" id="IPR004017">
    <property type="entry name" value="Cys_rich_dom"/>
</dbReference>
<dbReference type="Pfam" id="PF02754">
    <property type="entry name" value="CCG"/>
    <property type="match status" value="1"/>
</dbReference>
<dbReference type="InterPro" id="IPR017900">
    <property type="entry name" value="4Fe4S_Fe_S_CS"/>
</dbReference>
<dbReference type="PROSITE" id="PS51387">
    <property type="entry name" value="FAD_PCMH"/>
    <property type="match status" value="1"/>
</dbReference>
<dbReference type="InterPro" id="IPR004113">
    <property type="entry name" value="FAD-bd_oxidored_4_C"/>
</dbReference>
<evidence type="ECO:0000256" key="10">
    <source>
        <dbReference type="ARBA" id="ARBA00038897"/>
    </source>
</evidence>
<dbReference type="SUPFAM" id="SSF55103">
    <property type="entry name" value="FAD-linked oxidases, C-terminal domain"/>
    <property type="match status" value="1"/>
</dbReference>
<comment type="cofactor">
    <cofactor evidence="1">
        <name>FAD</name>
        <dbReference type="ChEBI" id="CHEBI:57692"/>
    </cofactor>
</comment>
<dbReference type="InterPro" id="IPR016164">
    <property type="entry name" value="FAD-linked_Oxase-like_C"/>
</dbReference>
<dbReference type="GO" id="GO:0008720">
    <property type="term" value="F:D-lactate dehydrogenase (NAD+) activity"/>
    <property type="evidence" value="ECO:0007669"/>
    <property type="project" value="TreeGrafter"/>
</dbReference>
<evidence type="ECO:0000256" key="8">
    <source>
        <dbReference type="ARBA" id="ARBA00023004"/>
    </source>
</evidence>
<evidence type="ECO:0000256" key="1">
    <source>
        <dbReference type="ARBA" id="ARBA00001974"/>
    </source>
</evidence>
<feature type="domain" description="FAD-binding PCMH-type" evidence="12">
    <location>
        <begin position="43"/>
        <end position="270"/>
    </location>
</feature>
<evidence type="ECO:0000256" key="6">
    <source>
        <dbReference type="ARBA" id="ARBA00022946"/>
    </source>
</evidence>
<evidence type="ECO:0000256" key="2">
    <source>
        <dbReference type="ARBA" id="ARBA00008000"/>
    </source>
</evidence>
<dbReference type="InterPro" id="IPR016166">
    <property type="entry name" value="FAD-bd_PCMH"/>
</dbReference>
<dbReference type="InterPro" id="IPR016169">
    <property type="entry name" value="FAD-bd_PCMH_sub2"/>
</dbReference>
<keyword evidence="3" id="KW-0285">Flavoprotein</keyword>
<dbReference type="InterPro" id="IPR017896">
    <property type="entry name" value="4Fe4S_Fe-S-bd"/>
</dbReference>
<dbReference type="EC" id="1.1.2.4" evidence="10"/>
<dbReference type="Gene3D" id="3.30.43.10">
    <property type="entry name" value="Uridine Diphospho-n-acetylenolpyruvylglucosamine Reductase, domain 2"/>
    <property type="match status" value="1"/>
</dbReference>
<keyword evidence="9" id="KW-0411">Iron-sulfur</keyword>
<dbReference type="GO" id="GO:0071949">
    <property type="term" value="F:FAD binding"/>
    <property type="evidence" value="ECO:0007669"/>
    <property type="project" value="InterPro"/>
</dbReference>
<dbReference type="InterPro" id="IPR009051">
    <property type="entry name" value="Helical_ferredxn"/>
</dbReference>
<dbReference type="GO" id="GO:1903457">
    <property type="term" value="P:lactate catabolic process"/>
    <property type="evidence" value="ECO:0007669"/>
    <property type="project" value="TreeGrafter"/>
</dbReference>
<gene>
    <name evidence="13" type="ORF">NCTC13652_00675</name>
</gene>
<accession>A0A448NX74</accession>
<sequence>MLRSEHSPMPADLVAELRHTLGQAAVTQDNLDLAAVSVDASHYLLTPGALVRATSVSDVAKSMAAAKRHKVSLNFRSGGTSLSGQGLTRGLMIDTRRAFRGIQVLDNGERVRVQPGATVTAVNTVLGRLNRKLGPDPASSVACTLGGVIADNSSGMSCGTVANTYRTLESMVFVLTSGTVVDTGDPDCEDKLASAEPELVENLLAMRDLCRRDDLAAEIRHQFSMKNTMGYGINSFLDYDTPAQILCHLMIGSEGTLGFIASAVLRTMPIMPQISTALLHFPTLDAAAKALPDLVASGVNVTELMDSASLELGRQDPRDGHVIPARPGEAADAALLVEYHCPDAQSRHEAEERGNAVIAGLDLVNKPVFTDDQAVRGPIWNIRNGLYAKVAGTRPSGQTALLEDIAVPVASLAGVCGNLQGLFSEHGYPDSIIFGHAKDGNIHFLVLEDFRQKQGLDRYEEFTEGMVGLVLEAHGTLKAEHGTGRIMAPFVERQYGPDLYGVMKQLKNSLDPDGILNSGTIITGDKDIHLKDIKLTPTVQEEVDRCVECGYCEPVCPSRDLTLTPRQRIVIQRAIAQAKADGNTELEAELRASEEYKVIQTCAVDGMCQTTCPLHINTGDLVRRLRGEENPAAWQLGWSAVGKAWNPFVTVASAAMSVTHPIPAKATNVVTKAARAVLGSDRIPMVSDELPVGGKRRVPGHRSGMAGRPEVVYMPACVNTMFGSAVPQEETMQFAVLSLLTAAGVGVTVPKGINSICCGTPWKSKGMTKGYASMRARVVDVMRRATHDGELVVLSDAVSCSEGFVHELEYEGVTNIKVVDAVQYIADELLPSLPPLPKVASAALHPTCSSTRMGWNDSIRKCAEAIADEVYVANNWGCCGFAGDRGMLHPELTASATAREAAELERRHFDYYLSANRTCELGMERATGKPWRHVLNVLAERMVEFAPA</sequence>